<protein>
    <submittedName>
        <fullName evidence="2">GNAT family N-acetyltransferase</fullName>
    </submittedName>
</protein>
<dbReference type="OrthoDB" id="2737536at2"/>
<keyword evidence="3" id="KW-1185">Reference proteome</keyword>
<dbReference type="RefSeq" id="WP_134211203.1">
    <property type="nucleotide sequence ID" value="NZ_CP038015.1"/>
</dbReference>
<dbReference type="Gene3D" id="3.40.630.30">
    <property type="match status" value="1"/>
</dbReference>
<proteinExistence type="predicted"/>
<dbReference type="Pfam" id="PF00583">
    <property type="entry name" value="Acetyltransf_1"/>
    <property type="match status" value="1"/>
</dbReference>
<name>A0A4P7A1F4_9BACL</name>
<evidence type="ECO:0000259" key="1">
    <source>
        <dbReference type="PROSITE" id="PS51186"/>
    </source>
</evidence>
<evidence type="ECO:0000313" key="2">
    <source>
        <dbReference type="EMBL" id="QBP42637.1"/>
    </source>
</evidence>
<dbReference type="EMBL" id="CP038015">
    <property type="protein sequence ID" value="QBP42637.1"/>
    <property type="molecule type" value="Genomic_DNA"/>
</dbReference>
<sequence length="261" mass="30375">MMNIHDIFLLDFAYLETFSTRKDTTWGSLFCNESQPDYYDANHAYIYDPNPNHQTIIDEVVSFYEASNILPRFYIYNVDAQQELISKLKQNQFGFEELTSPVQLWDKKILEQEQREGVTIEVVTDDNYSEALAIECSIKEFGGKEIREKAFEHEFKHSSFIHYLLRFNGMACATACLFITEKQARMESVATLEAYRGRGLIGDLIHYIQNEAVKLELENLWVFPINENIEKVYQKYGFQTVETLKKGHAFLGGKSIKEIRG</sequence>
<evidence type="ECO:0000313" key="3">
    <source>
        <dbReference type="Proteomes" id="UP000294292"/>
    </source>
</evidence>
<dbReference type="PROSITE" id="PS51186">
    <property type="entry name" value="GNAT"/>
    <property type="match status" value="1"/>
</dbReference>
<feature type="domain" description="N-acetyltransferase" evidence="1">
    <location>
        <begin position="118"/>
        <end position="257"/>
    </location>
</feature>
<dbReference type="InterPro" id="IPR016181">
    <property type="entry name" value="Acyl_CoA_acyltransferase"/>
</dbReference>
<dbReference type="GO" id="GO:0016747">
    <property type="term" value="F:acyltransferase activity, transferring groups other than amino-acyl groups"/>
    <property type="evidence" value="ECO:0007669"/>
    <property type="project" value="InterPro"/>
</dbReference>
<dbReference type="SUPFAM" id="SSF55729">
    <property type="entry name" value="Acyl-CoA N-acyltransferases (Nat)"/>
    <property type="match status" value="1"/>
</dbReference>
<dbReference type="AlphaFoldDB" id="A0A4P7A1F4"/>
<gene>
    <name evidence="2" type="ORF">E2636_16440</name>
</gene>
<accession>A0A4P7A1F4</accession>
<dbReference type="InterPro" id="IPR000182">
    <property type="entry name" value="GNAT_dom"/>
</dbReference>
<reference evidence="2 3" key="1">
    <citation type="submission" date="2019-03" db="EMBL/GenBank/DDBJ databases">
        <title>Complete genome sequence of Paenisporosarcina antarctica CGMCC 1.6503T.</title>
        <authorList>
            <person name="Rong J.-C."/>
            <person name="Chi N.-Y."/>
            <person name="Zhang Q.-F."/>
        </authorList>
    </citation>
    <scope>NUCLEOTIDE SEQUENCE [LARGE SCALE GENOMIC DNA]</scope>
    <source>
        <strain evidence="2 3">CGMCC 1.6503</strain>
    </source>
</reference>
<keyword evidence="2" id="KW-0808">Transferase</keyword>
<dbReference type="Proteomes" id="UP000294292">
    <property type="component" value="Chromosome"/>
</dbReference>
<dbReference type="KEGG" id="panc:E2636_16440"/>
<organism evidence="2 3">
    <name type="scientific">Paenisporosarcina antarctica</name>
    <dbReference type="NCBI Taxonomy" id="417367"/>
    <lineage>
        <taxon>Bacteria</taxon>
        <taxon>Bacillati</taxon>
        <taxon>Bacillota</taxon>
        <taxon>Bacilli</taxon>
        <taxon>Bacillales</taxon>
        <taxon>Caryophanaceae</taxon>
        <taxon>Paenisporosarcina</taxon>
    </lineage>
</organism>